<organism evidence="1 2">
    <name type="scientific">Gossypium darwinii</name>
    <name type="common">Darwin's cotton</name>
    <name type="synonym">Gossypium barbadense var. darwinii</name>
    <dbReference type="NCBI Taxonomy" id="34276"/>
    <lineage>
        <taxon>Eukaryota</taxon>
        <taxon>Viridiplantae</taxon>
        <taxon>Streptophyta</taxon>
        <taxon>Embryophyta</taxon>
        <taxon>Tracheophyta</taxon>
        <taxon>Spermatophyta</taxon>
        <taxon>Magnoliopsida</taxon>
        <taxon>eudicotyledons</taxon>
        <taxon>Gunneridae</taxon>
        <taxon>Pentapetalae</taxon>
        <taxon>rosids</taxon>
        <taxon>malvids</taxon>
        <taxon>Malvales</taxon>
        <taxon>Malvaceae</taxon>
        <taxon>Malvoideae</taxon>
        <taxon>Gossypium</taxon>
    </lineage>
</organism>
<evidence type="ECO:0000313" key="1">
    <source>
        <dbReference type="EMBL" id="TYG82940.1"/>
    </source>
</evidence>
<proteinExistence type="predicted"/>
<dbReference type="EMBL" id="CM017701">
    <property type="protein sequence ID" value="TYG82940.1"/>
    <property type="molecule type" value="Genomic_DNA"/>
</dbReference>
<keyword evidence="2" id="KW-1185">Reference proteome</keyword>
<feature type="non-terminal residue" evidence="1">
    <location>
        <position position="1"/>
    </location>
</feature>
<dbReference type="Proteomes" id="UP000323506">
    <property type="component" value="Chromosome D01"/>
</dbReference>
<gene>
    <name evidence="1" type="ORF">ES288_D01G129100v1</name>
</gene>
<accession>A0A5D2DPD6</accession>
<reference evidence="1 2" key="1">
    <citation type="submission" date="2019-06" db="EMBL/GenBank/DDBJ databases">
        <title>WGS assembly of Gossypium darwinii.</title>
        <authorList>
            <person name="Chen Z.J."/>
            <person name="Sreedasyam A."/>
            <person name="Ando A."/>
            <person name="Song Q."/>
            <person name="De L."/>
            <person name="Hulse-Kemp A."/>
            <person name="Ding M."/>
            <person name="Ye W."/>
            <person name="Kirkbride R."/>
            <person name="Jenkins J."/>
            <person name="Plott C."/>
            <person name="Lovell J."/>
            <person name="Lin Y.-M."/>
            <person name="Vaughn R."/>
            <person name="Liu B."/>
            <person name="Li W."/>
            <person name="Simpson S."/>
            <person name="Scheffler B."/>
            <person name="Saski C."/>
            <person name="Grover C."/>
            <person name="Hu G."/>
            <person name="Conover J."/>
            <person name="Carlson J."/>
            <person name="Shu S."/>
            <person name="Boston L."/>
            <person name="Williams M."/>
            <person name="Peterson D."/>
            <person name="Mcgee K."/>
            <person name="Jones D."/>
            <person name="Wendel J."/>
            <person name="Stelly D."/>
            <person name="Grimwood J."/>
            <person name="Schmutz J."/>
        </authorList>
    </citation>
    <scope>NUCLEOTIDE SEQUENCE [LARGE SCALE GENOMIC DNA]</scope>
    <source>
        <strain evidence="1">1808015.09</strain>
    </source>
</reference>
<dbReference type="AlphaFoldDB" id="A0A5D2DPD6"/>
<evidence type="ECO:0000313" key="2">
    <source>
        <dbReference type="Proteomes" id="UP000323506"/>
    </source>
</evidence>
<sequence>ETKSLTLSIVLCGCDFLHFFSISKIDRVFQYRSTSTVKTSTDPPPVGLLQITHSFTSQDDSLNFSYKTYRHDVFCLLNLTFLLHF</sequence>
<protein>
    <submittedName>
        <fullName evidence="1">Uncharacterized protein</fullName>
    </submittedName>
</protein>
<name>A0A5D2DPD6_GOSDA</name>